<sequence length="70" mass="7594">DTAPRTFRSEDSALPRRPALPSLLLPRSRRLARRGAARISGQPKSRPVGVRVRGLRAGGTGHAALEDVRE</sequence>
<name>A0A6J4P0W9_9ACTN</name>
<gene>
    <name evidence="2" type="ORF">AVDCRST_MAG82-258</name>
</gene>
<reference evidence="2" key="1">
    <citation type="submission" date="2020-02" db="EMBL/GenBank/DDBJ databases">
        <authorList>
            <person name="Meier V. D."/>
        </authorList>
    </citation>
    <scope>NUCLEOTIDE SEQUENCE</scope>
    <source>
        <strain evidence="2">AVDCRST_MAG82</strain>
    </source>
</reference>
<evidence type="ECO:0000256" key="1">
    <source>
        <dbReference type="SAM" id="MobiDB-lite"/>
    </source>
</evidence>
<protein>
    <submittedName>
        <fullName evidence="2">Uncharacterized protein</fullName>
    </submittedName>
</protein>
<proteinExistence type="predicted"/>
<organism evidence="2">
    <name type="scientific">uncultured Rubrobacteraceae bacterium</name>
    <dbReference type="NCBI Taxonomy" id="349277"/>
    <lineage>
        <taxon>Bacteria</taxon>
        <taxon>Bacillati</taxon>
        <taxon>Actinomycetota</taxon>
        <taxon>Rubrobacteria</taxon>
        <taxon>Rubrobacterales</taxon>
        <taxon>Rubrobacteraceae</taxon>
        <taxon>environmental samples</taxon>
    </lineage>
</organism>
<feature type="non-terminal residue" evidence="2">
    <location>
        <position position="1"/>
    </location>
</feature>
<dbReference type="AlphaFoldDB" id="A0A6J4P0W9"/>
<dbReference type="EMBL" id="CADCVA010000035">
    <property type="protein sequence ID" value="CAA9401952.1"/>
    <property type="molecule type" value="Genomic_DNA"/>
</dbReference>
<feature type="non-terminal residue" evidence="2">
    <location>
        <position position="70"/>
    </location>
</feature>
<feature type="region of interest" description="Disordered" evidence="1">
    <location>
        <begin position="1"/>
        <end position="20"/>
    </location>
</feature>
<accession>A0A6J4P0W9</accession>
<evidence type="ECO:0000313" key="2">
    <source>
        <dbReference type="EMBL" id="CAA9401952.1"/>
    </source>
</evidence>